<gene>
    <name evidence="1" type="ORF">DSO57_1032773</name>
</gene>
<protein>
    <submittedName>
        <fullName evidence="1">Uncharacterized protein</fullName>
    </submittedName>
</protein>
<name>A0ACC2U9T4_9FUNG</name>
<organism evidence="1 2">
    <name type="scientific">Entomophthora muscae</name>
    <dbReference type="NCBI Taxonomy" id="34485"/>
    <lineage>
        <taxon>Eukaryota</taxon>
        <taxon>Fungi</taxon>
        <taxon>Fungi incertae sedis</taxon>
        <taxon>Zoopagomycota</taxon>
        <taxon>Entomophthoromycotina</taxon>
        <taxon>Entomophthoromycetes</taxon>
        <taxon>Entomophthorales</taxon>
        <taxon>Entomophthoraceae</taxon>
        <taxon>Entomophthora</taxon>
    </lineage>
</organism>
<dbReference type="Proteomes" id="UP001165960">
    <property type="component" value="Unassembled WGS sequence"/>
</dbReference>
<accession>A0ACC2U9T4</accession>
<keyword evidence="2" id="KW-1185">Reference proteome</keyword>
<proteinExistence type="predicted"/>
<dbReference type="EMBL" id="QTSX02000959">
    <property type="protein sequence ID" value="KAJ9083632.1"/>
    <property type="molecule type" value="Genomic_DNA"/>
</dbReference>
<sequence length="101" mass="10573">MGYSCSSLLIESDSPQSNPGQNPLQTARLIVATSPPGPKPLAVLQDSASEPPVQEAENFPELPAPDTGGLPSEIDKSPPGNYSKLSQSPEEGTEPKEAPYN</sequence>
<evidence type="ECO:0000313" key="1">
    <source>
        <dbReference type="EMBL" id="KAJ9083632.1"/>
    </source>
</evidence>
<comment type="caution">
    <text evidence="1">The sequence shown here is derived from an EMBL/GenBank/DDBJ whole genome shotgun (WGS) entry which is preliminary data.</text>
</comment>
<reference evidence="1" key="1">
    <citation type="submission" date="2022-04" db="EMBL/GenBank/DDBJ databases">
        <title>Genome of the entomopathogenic fungus Entomophthora muscae.</title>
        <authorList>
            <person name="Elya C."/>
            <person name="Lovett B.R."/>
            <person name="Lee E."/>
            <person name="Macias A.M."/>
            <person name="Hajek A.E."/>
            <person name="De Bivort B.L."/>
            <person name="Kasson M.T."/>
            <person name="De Fine Licht H.H."/>
            <person name="Stajich J.E."/>
        </authorList>
    </citation>
    <scope>NUCLEOTIDE SEQUENCE</scope>
    <source>
        <strain evidence="1">Berkeley</strain>
    </source>
</reference>
<evidence type="ECO:0000313" key="2">
    <source>
        <dbReference type="Proteomes" id="UP001165960"/>
    </source>
</evidence>